<organism evidence="1 2">
    <name type="scientific">Stegodyphus mimosarum</name>
    <name type="common">African social velvet spider</name>
    <dbReference type="NCBI Taxonomy" id="407821"/>
    <lineage>
        <taxon>Eukaryota</taxon>
        <taxon>Metazoa</taxon>
        <taxon>Ecdysozoa</taxon>
        <taxon>Arthropoda</taxon>
        <taxon>Chelicerata</taxon>
        <taxon>Arachnida</taxon>
        <taxon>Araneae</taxon>
        <taxon>Araneomorphae</taxon>
        <taxon>Entelegynae</taxon>
        <taxon>Eresoidea</taxon>
        <taxon>Eresidae</taxon>
        <taxon>Stegodyphus</taxon>
    </lineage>
</organism>
<gene>
    <name evidence="1" type="ORF">X975_22207</name>
</gene>
<keyword evidence="2" id="KW-1185">Reference proteome</keyword>
<proteinExistence type="predicted"/>
<dbReference type="AlphaFoldDB" id="A0A087UZF5"/>
<protein>
    <submittedName>
        <fullName evidence="1">Uncharacterized protein</fullName>
    </submittedName>
</protein>
<dbReference type="Proteomes" id="UP000054359">
    <property type="component" value="Unassembled WGS sequence"/>
</dbReference>
<name>A0A087UZF5_STEMI</name>
<accession>A0A087UZF5</accession>
<sequence length="58" mass="6654">MHITKTPWALIQNFKQILKKYQESINSVRKSWLVIINFVNFGISCNSAGFHLAISDVC</sequence>
<feature type="non-terminal residue" evidence="1">
    <location>
        <position position="58"/>
    </location>
</feature>
<evidence type="ECO:0000313" key="1">
    <source>
        <dbReference type="EMBL" id="KFM82744.1"/>
    </source>
</evidence>
<reference evidence="1 2" key="1">
    <citation type="submission" date="2013-11" db="EMBL/GenBank/DDBJ databases">
        <title>Genome sequencing of Stegodyphus mimosarum.</title>
        <authorList>
            <person name="Bechsgaard J."/>
        </authorList>
    </citation>
    <scope>NUCLEOTIDE SEQUENCE [LARGE SCALE GENOMIC DNA]</scope>
</reference>
<evidence type="ECO:0000313" key="2">
    <source>
        <dbReference type="Proteomes" id="UP000054359"/>
    </source>
</evidence>
<dbReference type="EMBL" id="KK122453">
    <property type="protein sequence ID" value="KFM82744.1"/>
    <property type="molecule type" value="Genomic_DNA"/>
</dbReference>